<keyword evidence="3" id="KW-1185">Reference proteome</keyword>
<feature type="compositionally biased region" description="Polar residues" evidence="1">
    <location>
        <begin position="125"/>
        <end position="143"/>
    </location>
</feature>
<evidence type="ECO:0000313" key="2">
    <source>
        <dbReference type="EMBL" id="AHB36398.1"/>
    </source>
</evidence>
<evidence type="ECO:0000313" key="3">
    <source>
        <dbReference type="Proteomes" id="UP000018550"/>
    </source>
</evidence>
<feature type="region of interest" description="Disordered" evidence="1">
    <location>
        <begin position="1"/>
        <end position="31"/>
    </location>
</feature>
<dbReference type="PATRIC" id="fig|1276258.3.peg.561"/>
<evidence type="ECO:0000256" key="1">
    <source>
        <dbReference type="SAM" id="MobiDB-lite"/>
    </source>
</evidence>
<dbReference type="Proteomes" id="UP000018550">
    <property type="component" value="Chromosome"/>
</dbReference>
<organism evidence="2 3">
    <name type="scientific">Spiroplasma apis B31</name>
    <dbReference type="NCBI Taxonomy" id="1276258"/>
    <lineage>
        <taxon>Bacteria</taxon>
        <taxon>Bacillati</taxon>
        <taxon>Mycoplasmatota</taxon>
        <taxon>Mollicutes</taxon>
        <taxon>Entomoplasmatales</taxon>
        <taxon>Spiroplasmataceae</taxon>
        <taxon>Spiroplasma</taxon>
    </lineage>
</organism>
<dbReference type="STRING" id="1276258.SAPIS_v1c05530"/>
<dbReference type="HOGENOM" id="CLU_1474283_0_0_14"/>
<dbReference type="OrthoDB" id="389827at2"/>
<feature type="compositionally biased region" description="Polar residues" evidence="1">
    <location>
        <begin position="1"/>
        <end position="13"/>
    </location>
</feature>
<protein>
    <submittedName>
        <fullName evidence="2">Uncharacterized protein</fullName>
    </submittedName>
</protein>
<feature type="compositionally biased region" description="Low complexity" evidence="1">
    <location>
        <begin position="165"/>
        <end position="175"/>
    </location>
</feature>
<reference evidence="2 3" key="1">
    <citation type="journal article" date="2014" name="Genome Announc.">
        <title>Complete Genome Sequence of Spiroplasma apis B31T (ATCC 33834), a Bacterium Associated with May Disease of Honeybees (Apis mellifera).</title>
        <authorList>
            <person name="Ku C."/>
            <person name="Lo W.S."/>
            <person name="Chen L.L."/>
            <person name="Kuo C.H."/>
        </authorList>
    </citation>
    <scope>NUCLEOTIDE SEQUENCE [LARGE SCALE GENOMIC DNA]</scope>
    <source>
        <strain evidence="2">B31</strain>
    </source>
</reference>
<dbReference type="KEGG" id="sapi:SAPIS_v1c05530"/>
<gene>
    <name evidence="2" type="ORF">SAPIS_v1c05530</name>
</gene>
<name>V5RIT4_SPIAP</name>
<proteinExistence type="predicted"/>
<dbReference type="EMBL" id="CP006682">
    <property type="protein sequence ID" value="AHB36398.1"/>
    <property type="molecule type" value="Genomic_DNA"/>
</dbReference>
<dbReference type="AlphaFoldDB" id="V5RIT4"/>
<feature type="region of interest" description="Disordered" evidence="1">
    <location>
        <begin position="125"/>
        <end position="183"/>
    </location>
</feature>
<feature type="compositionally biased region" description="Basic and acidic residues" evidence="1">
    <location>
        <begin position="147"/>
        <end position="164"/>
    </location>
</feature>
<accession>V5RIT4</accession>
<sequence>MIKATKASTNQKFVNDKKKNTEDKMSSGKVITRPKMLEEKHSKIYLLKQSAIVASSKSGKSNLSELPKGVQDSIKNKERIDSIINRKNNNSVDSMKNKYDIDGKPLTLKRAKMITEERNSFFNSNRNKKTISVPTETETSKVVNLSKKAEGKKASVSTKKKETKVASTTKKSATTTKKKNISK</sequence>
<feature type="compositionally biased region" description="Basic and acidic residues" evidence="1">
    <location>
        <begin position="14"/>
        <end position="26"/>
    </location>
</feature>
<dbReference type="RefSeq" id="WP_023789444.1">
    <property type="nucleotide sequence ID" value="NC_022998.1"/>
</dbReference>